<dbReference type="InterPro" id="IPR052835">
    <property type="entry name" value="Nepro"/>
</dbReference>
<dbReference type="OrthoDB" id="9899341at2759"/>
<accession>A0A6J1WEB3</accession>
<keyword evidence="2" id="KW-1185">Reference proteome</keyword>
<dbReference type="Pfam" id="PF14780">
    <property type="entry name" value="NEPRO_N"/>
    <property type="match status" value="1"/>
</dbReference>
<dbReference type="PANTHER" id="PTHR34761:SF1">
    <property type="entry name" value="NUCLEOLUS AND NEURAL PROGENITOR PROTEIN"/>
    <property type="match status" value="1"/>
</dbReference>
<evidence type="ECO:0000313" key="2">
    <source>
        <dbReference type="Proteomes" id="UP001652740"/>
    </source>
</evidence>
<dbReference type="InParanoid" id="A0A6J1WEB3"/>
<sequence>MLEPWNDSSILRPPVHTSALQTSCIDIDELRDICNNIIAVMLKQSPLHKESALLSRFLYKFDKKFRNDIGYRNFKKVNTALHTYLKLNLLKDVEYFSSTLPMNDDIYLPTRQMLEYVLIRIMSFLKIMFRICKCSKQAAVFYMDRLKRGESHWMSLMPYALLSRIWSICTVLLEHACSWYTNLYKYLDKLQLKGVKFLPDAYELPVDIELWIDLKNIDSYGRFDWSEKRHLQIDPNLVEEDGEAFDSILDYVKEINNETQEEVHQMSLPINQEIKSLQIETQSFQSVDKGESISREYFKSFFNPQTSDKMFNHSANNVTNKATLQQFLDKEETYRNDSDARSLTKHLSFMQWQTLKTSLEKLGNSLAKNRKIERKFQKIWKEKCLEYV</sequence>
<proteinExistence type="predicted"/>
<dbReference type="GeneID" id="113512360"/>
<evidence type="ECO:0000259" key="1">
    <source>
        <dbReference type="Pfam" id="PF14780"/>
    </source>
</evidence>
<dbReference type="GO" id="GO:0005634">
    <property type="term" value="C:nucleus"/>
    <property type="evidence" value="ECO:0007669"/>
    <property type="project" value="TreeGrafter"/>
</dbReference>
<reference evidence="3" key="1">
    <citation type="submission" date="2025-08" db="UniProtKB">
        <authorList>
            <consortium name="RefSeq"/>
        </authorList>
    </citation>
    <scope>IDENTIFICATION</scope>
    <source>
        <tissue evidence="3">Whole larvae</tissue>
    </source>
</reference>
<dbReference type="Proteomes" id="UP001652740">
    <property type="component" value="Unplaced"/>
</dbReference>
<dbReference type="AlphaFoldDB" id="A0A6J1WEB3"/>
<name>A0A6J1WEB3_GALME</name>
<gene>
    <name evidence="3" type="primary">LOC113512360</name>
</gene>
<evidence type="ECO:0000313" key="3">
    <source>
        <dbReference type="RefSeq" id="XP_026751992.1"/>
    </source>
</evidence>
<dbReference type="FunCoup" id="A0A6J1WEB3">
    <property type="interactions" value="98"/>
</dbReference>
<dbReference type="KEGG" id="gmw:113512360"/>
<dbReference type="PANTHER" id="PTHR34761">
    <property type="entry name" value="NUCLEOLUS AND NEURAL PROGENITOR PROTEIN"/>
    <property type="match status" value="1"/>
</dbReference>
<dbReference type="RefSeq" id="XP_026751992.1">
    <property type="nucleotide sequence ID" value="XM_026896191.3"/>
</dbReference>
<feature type="domain" description="Nucleolus and neural progenitor protein-like N-terminal" evidence="1">
    <location>
        <begin position="5"/>
        <end position="184"/>
    </location>
</feature>
<dbReference type="GO" id="GO:0045747">
    <property type="term" value="P:positive regulation of Notch signaling pathway"/>
    <property type="evidence" value="ECO:0007669"/>
    <property type="project" value="TreeGrafter"/>
</dbReference>
<organism evidence="2 3">
    <name type="scientific">Galleria mellonella</name>
    <name type="common">Greater wax moth</name>
    <dbReference type="NCBI Taxonomy" id="7137"/>
    <lineage>
        <taxon>Eukaryota</taxon>
        <taxon>Metazoa</taxon>
        <taxon>Ecdysozoa</taxon>
        <taxon>Arthropoda</taxon>
        <taxon>Hexapoda</taxon>
        <taxon>Insecta</taxon>
        <taxon>Pterygota</taxon>
        <taxon>Neoptera</taxon>
        <taxon>Endopterygota</taxon>
        <taxon>Lepidoptera</taxon>
        <taxon>Glossata</taxon>
        <taxon>Ditrysia</taxon>
        <taxon>Pyraloidea</taxon>
        <taxon>Pyralidae</taxon>
        <taxon>Galleriinae</taxon>
        <taxon>Galleria</taxon>
    </lineage>
</organism>
<dbReference type="InterPro" id="IPR027951">
    <property type="entry name" value="Nepro_N"/>
</dbReference>
<protein>
    <submittedName>
        <fullName evidence="3">Uncharacterized protein LOC113512360</fullName>
    </submittedName>
</protein>